<dbReference type="Gene3D" id="1.20.1050.10">
    <property type="match status" value="2"/>
</dbReference>
<dbReference type="InterPro" id="IPR004045">
    <property type="entry name" value="Glutathione_S-Trfase_N"/>
</dbReference>
<evidence type="ECO:0000259" key="3">
    <source>
        <dbReference type="PROSITE" id="PS50405"/>
    </source>
</evidence>
<organism evidence="4 5">
    <name type="scientific">Diatrype stigma</name>
    <dbReference type="NCBI Taxonomy" id="117547"/>
    <lineage>
        <taxon>Eukaryota</taxon>
        <taxon>Fungi</taxon>
        <taxon>Dikarya</taxon>
        <taxon>Ascomycota</taxon>
        <taxon>Pezizomycotina</taxon>
        <taxon>Sordariomycetes</taxon>
        <taxon>Xylariomycetidae</taxon>
        <taxon>Xylariales</taxon>
        <taxon>Diatrypaceae</taxon>
        <taxon>Diatrype</taxon>
    </lineage>
</organism>
<evidence type="ECO:0008006" key="6">
    <source>
        <dbReference type="Google" id="ProtNLM"/>
    </source>
</evidence>
<feature type="domain" description="GST N-terminal" evidence="2">
    <location>
        <begin position="2"/>
        <end position="85"/>
    </location>
</feature>
<dbReference type="PANTHER" id="PTHR44051:SF3">
    <property type="entry name" value="TRANSCRIPTIONAL REGULATOR URE2"/>
    <property type="match status" value="1"/>
</dbReference>
<dbReference type="Pfam" id="PF00043">
    <property type="entry name" value="GST_C"/>
    <property type="match status" value="1"/>
</dbReference>
<keyword evidence="5" id="KW-1185">Reference proteome</keyword>
<sequence length="255" mass="29477">MKPIKIYNAPRGTGPNPWKPIILAEELNLPYEIVWTSYGDIKSEPYLSLNPNGRVPAMIDPNTNVTLWESGAILEYLIALYDKELKLSYGEDRLEDKWQVHSWLMLQMSGQGPTFGQRTWFIYFHGEENLTTALERYGKETKRIVAVIDAHLNKQEKKLGLSDDQEVWLVGDKCTFADLSFASWNLLLYQTLFPEGFDIEGEYPDFYRWSHNVFKRPAVNKVVQIREEAMRTMADSAGAVLERQTDSRGMEKLPY</sequence>
<dbReference type="SFLD" id="SFLDS00019">
    <property type="entry name" value="Glutathione_Transferase_(cytos"/>
    <property type="match status" value="1"/>
</dbReference>
<evidence type="ECO:0000313" key="5">
    <source>
        <dbReference type="Proteomes" id="UP001320420"/>
    </source>
</evidence>
<gene>
    <name evidence="4" type="ORF">SLS62_001678</name>
</gene>
<dbReference type="CDD" id="cd03048">
    <property type="entry name" value="GST_N_Ure2p_like"/>
    <property type="match status" value="1"/>
</dbReference>
<feature type="domain" description="GST C-terminal" evidence="3">
    <location>
        <begin position="93"/>
        <end position="236"/>
    </location>
</feature>
<reference evidence="4 5" key="1">
    <citation type="submission" date="2024-02" db="EMBL/GenBank/DDBJ databases">
        <title>De novo assembly and annotation of 12 fungi associated with fruit tree decline syndrome in Ontario, Canada.</title>
        <authorList>
            <person name="Sulman M."/>
            <person name="Ellouze W."/>
            <person name="Ilyukhin E."/>
        </authorList>
    </citation>
    <scope>NUCLEOTIDE SEQUENCE [LARGE SCALE GENOMIC DNA]</scope>
    <source>
        <strain evidence="4 5">M11/M66-122</strain>
    </source>
</reference>
<protein>
    <recommendedName>
        <fullName evidence="6">Glutathione S-transferase</fullName>
    </recommendedName>
</protein>
<dbReference type="InterPro" id="IPR036249">
    <property type="entry name" value="Thioredoxin-like_sf"/>
</dbReference>
<dbReference type="Pfam" id="PF13409">
    <property type="entry name" value="GST_N_2"/>
    <property type="match status" value="1"/>
</dbReference>
<evidence type="ECO:0000256" key="1">
    <source>
        <dbReference type="ARBA" id="ARBA00007409"/>
    </source>
</evidence>
<dbReference type="SUPFAM" id="SSF47616">
    <property type="entry name" value="GST C-terminal domain-like"/>
    <property type="match status" value="1"/>
</dbReference>
<name>A0AAN9YVR8_9PEZI</name>
<dbReference type="PROSITE" id="PS50405">
    <property type="entry name" value="GST_CTER"/>
    <property type="match status" value="1"/>
</dbReference>
<dbReference type="InterPro" id="IPR004046">
    <property type="entry name" value="GST_C"/>
</dbReference>
<comment type="similarity">
    <text evidence="1">Belongs to the GST superfamily.</text>
</comment>
<dbReference type="PANTHER" id="PTHR44051">
    <property type="entry name" value="GLUTATHIONE S-TRANSFERASE-RELATED"/>
    <property type="match status" value="1"/>
</dbReference>
<dbReference type="InterPro" id="IPR040079">
    <property type="entry name" value="Glutathione_S-Trfase"/>
</dbReference>
<dbReference type="SUPFAM" id="SSF52833">
    <property type="entry name" value="Thioredoxin-like"/>
    <property type="match status" value="1"/>
</dbReference>
<dbReference type="InterPro" id="IPR036282">
    <property type="entry name" value="Glutathione-S-Trfase_C_sf"/>
</dbReference>
<dbReference type="EMBL" id="JAKJXP020000007">
    <property type="protein sequence ID" value="KAK7756452.1"/>
    <property type="molecule type" value="Genomic_DNA"/>
</dbReference>
<accession>A0AAN9YVR8</accession>
<dbReference type="Gene3D" id="3.40.30.10">
    <property type="entry name" value="Glutaredoxin"/>
    <property type="match status" value="1"/>
</dbReference>
<comment type="caution">
    <text evidence="4">The sequence shown here is derived from an EMBL/GenBank/DDBJ whole genome shotgun (WGS) entry which is preliminary data.</text>
</comment>
<dbReference type="InterPro" id="IPR010987">
    <property type="entry name" value="Glutathione-S-Trfase_C-like"/>
</dbReference>
<dbReference type="Proteomes" id="UP001320420">
    <property type="component" value="Unassembled WGS sequence"/>
</dbReference>
<dbReference type="AlphaFoldDB" id="A0AAN9YVR8"/>
<evidence type="ECO:0000313" key="4">
    <source>
        <dbReference type="EMBL" id="KAK7756452.1"/>
    </source>
</evidence>
<dbReference type="PROSITE" id="PS50404">
    <property type="entry name" value="GST_NTER"/>
    <property type="match status" value="1"/>
</dbReference>
<evidence type="ECO:0000259" key="2">
    <source>
        <dbReference type="PROSITE" id="PS50404"/>
    </source>
</evidence>
<proteinExistence type="inferred from homology"/>
<dbReference type="SFLD" id="SFLDG00358">
    <property type="entry name" value="Main_(cytGST)"/>
    <property type="match status" value="1"/>
</dbReference>